<evidence type="ECO:0000313" key="2">
    <source>
        <dbReference type="EMBL" id="KAG7647491.1"/>
    </source>
</evidence>
<organism evidence="1 3">
    <name type="scientific">Arabidopsis thaliana x Arabidopsis arenosa</name>
    <dbReference type="NCBI Taxonomy" id="1240361"/>
    <lineage>
        <taxon>Eukaryota</taxon>
        <taxon>Viridiplantae</taxon>
        <taxon>Streptophyta</taxon>
        <taxon>Embryophyta</taxon>
        <taxon>Tracheophyta</taxon>
        <taxon>Spermatophyta</taxon>
        <taxon>Magnoliopsida</taxon>
        <taxon>eudicotyledons</taxon>
        <taxon>Gunneridae</taxon>
        <taxon>Pentapetalae</taxon>
        <taxon>rosids</taxon>
        <taxon>malvids</taxon>
        <taxon>Brassicales</taxon>
        <taxon>Brassicaceae</taxon>
        <taxon>Camelineae</taxon>
        <taxon>Arabidopsis</taxon>
    </lineage>
</organism>
<evidence type="ECO:0000313" key="1">
    <source>
        <dbReference type="EMBL" id="KAG7647486.1"/>
    </source>
</evidence>
<protein>
    <submittedName>
        <fullName evidence="1">Uncharacterized protein</fullName>
    </submittedName>
</protein>
<sequence>MAAPVVVAPAINLQHMDLPEGNEDVAAVLQTSTQRWLNAAEWSILYNNHNLFPESNSFTIPIEVEGLYRVDNRFNQDSNTWRNTSAPSTCKNAINFYNVRIATGLYRFDDDGDIVMDAEVQGGWVLCRKTVRNRGHCGTRLSHLYKPVFDRQFKMLKIHMMEDMIKDGEEKSLDTFVISRQLTTFTDLTGWAFGSSVIVEFKVRLEHLRGKSIPIA</sequence>
<gene>
    <name evidence="1" type="ORF">ISN45_At01g025260</name>
    <name evidence="2" type="ORF">ISN45_At01g025320</name>
</gene>
<reference evidence="1 3" key="1">
    <citation type="submission" date="2020-12" db="EMBL/GenBank/DDBJ databases">
        <title>Concerted genomic and epigenomic changes stabilize Arabidopsis allopolyploids.</title>
        <authorList>
            <person name="Chen Z."/>
        </authorList>
    </citation>
    <scope>NUCLEOTIDE SEQUENCE [LARGE SCALE GENOMIC DNA]</scope>
    <source>
        <strain evidence="1">Allo738</strain>
        <tissue evidence="1">Leaf</tissue>
    </source>
</reference>
<name>A0A8T2GJI5_9BRAS</name>
<proteinExistence type="predicted"/>
<dbReference type="EMBL" id="JAEFBK010000001">
    <property type="protein sequence ID" value="KAG7647486.1"/>
    <property type="molecule type" value="Genomic_DNA"/>
</dbReference>
<dbReference type="EMBL" id="JAEFBK010000001">
    <property type="protein sequence ID" value="KAG7647491.1"/>
    <property type="molecule type" value="Genomic_DNA"/>
</dbReference>
<dbReference type="Proteomes" id="UP000694240">
    <property type="component" value="Chromosome 1"/>
</dbReference>
<evidence type="ECO:0000313" key="3">
    <source>
        <dbReference type="Proteomes" id="UP000694240"/>
    </source>
</evidence>
<dbReference type="AlphaFoldDB" id="A0A8T2GJI5"/>
<accession>A0A8T2GJI5</accession>
<comment type="caution">
    <text evidence="1">The sequence shown here is derived from an EMBL/GenBank/DDBJ whole genome shotgun (WGS) entry which is preliminary data.</text>
</comment>
<keyword evidence="3" id="KW-1185">Reference proteome</keyword>